<keyword evidence="3" id="KW-0028">Amino-acid biosynthesis</keyword>
<accession>A0ABV7QA56</accession>
<dbReference type="Proteomes" id="UP001595764">
    <property type="component" value="Unassembled WGS sequence"/>
</dbReference>
<keyword evidence="3" id="KW-0457">Lysine biosynthesis</keyword>
<feature type="binding site" evidence="3">
    <location>
        <position position="195"/>
    </location>
    <ligand>
        <name>substrate</name>
    </ligand>
</feature>
<comment type="subunit">
    <text evidence="3">Homodimer.</text>
</comment>
<feature type="active site" description="Proton acceptor" evidence="3">
    <location>
        <position position="222"/>
    </location>
</feature>
<comment type="pathway">
    <text evidence="3">Amino-acid biosynthesis; L-lysine biosynthesis via DAP pathway; DL-2,6-diaminopimelate from LL-2,6-diaminopimelate: step 1/1.</text>
</comment>
<evidence type="ECO:0000256" key="3">
    <source>
        <dbReference type="HAMAP-Rule" id="MF_00197"/>
    </source>
</evidence>
<dbReference type="PANTHER" id="PTHR31689">
    <property type="entry name" value="DIAMINOPIMELATE EPIMERASE, CHLOROPLASTIC"/>
    <property type="match status" value="1"/>
</dbReference>
<comment type="caution">
    <text evidence="3">Lacks conserved residue(s) required for the propagation of feature annotation.</text>
</comment>
<dbReference type="EC" id="5.1.1.7" evidence="3 4"/>
<evidence type="ECO:0000313" key="6">
    <source>
        <dbReference type="Proteomes" id="UP001595764"/>
    </source>
</evidence>
<comment type="similarity">
    <text evidence="1 3">Belongs to the diaminopimelate epimerase family.</text>
</comment>
<comment type="function">
    <text evidence="3">Catalyzes the stereoinversion of LL-2,6-diaminopimelate (L,L-DAP) to meso-diaminopimelate (meso-DAP), a precursor of L-lysine and an essential component of the bacterial peptidoglycan.</text>
</comment>
<keyword evidence="6" id="KW-1185">Reference proteome</keyword>
<evidence type="ECO:0000256" key="1">
    <source>
        <dbReference type="ARBA" id="ARBA00010219"/>
    </source>
</evidence>
<feature type="binding site" evidence="3">
    <location>
        <begin position="77"/>
        <end position="78"/>
    </location>
    <ligand>
        <name>substrate</name>
    </ligand>
</feature>
<feature type="binding site" evidence="3">
    <location>
        <position position="15"/>
    </location>
    <ligand>
        <name>substrate</name>
    </ligand>
</feature>
<dbReference type="PANTHER" id="PTHR31689:SF0">
    <property type="entry name" value="DIAMINOPIMELATE EPIMERASE"/>
    <property type="match status" value="1"/>
</dbReference>
<organism evidence="5 6">
    <name type="scientific">Amycolatopsis halotolerans</name>
    <dbReference type="NCBI Taxonomy" id="330083"/>
    <lineage>
        <taxon>Bacteria</taxon>
        <taxon>Bacillati</taxon>
        <taxon>Actinomycetota</taxon>
        <taxon>Actinomycetes</taxon>
        <taxon>Pseudonocardiales</taxon>
        <taxon>Pseudonocardiaceae</taxon>
        <taxon>Amycolatopsis</taxon>
    </lineage>
</organism>
<protein>
    <recommendedName>
        <fullName evidence="3 4">Diaminopimelate epimerase</fullName>
        <shortName evidence="3">DAP epimerase</shortName>
        <ecNumber evidence="3 4">5.1.1.7</ecNumber>
    </recommendedName>
    <alternativeName>
        <fullName evidence="3">PLP-independent amino acid racemase</fullName>
    </alternativeName>
</protein>
<comment type="caution">
    <text evidence="5">The sequence shown here is derived from an EMBL/GenBank/DDBJ whole genome shotgun (WGS) entry which is preliminary data.</text>
</comment>
<evidence type="ECO:0000256" key="2">
    <source>
        <dbReference type="ARBA" id="ARBA00023235"/>
    </source>
</evidence>
<dbReference type="InterPro" id="IPR001653">
    <property type="entry name" value="DAP_epimerase_DapF"/>
</dbReference>
<proteinExistence type="inferred from homology"/>
<reference evidence="6" key="1">
    <citation type="journal article" date="2019" name="Int. J. Syst. Evol. Microbiol.">
        <title>The Global Catalogue of Microorganisms (GCM) 10K type strain sequencing project: providing services to taxonomists for standard genome sequencing and annotation.</title>
        <authorList>
            <consortium name="The Broad Institute Genomics Platform"/>
            <consortium name="The Broad Institute Genome Sequencing Center for Infectious Disease"/>
            <person name="Wu L."/>
            <person name="Ma J."/>
        </authorList>
    </citation>
    <scope>NUCLEOTIDE SEQUENCE [LARGE SCALE GENOMIC DNA]</scope>
    <source>
        <strain evidence="6">CGMCC 4.7682</strain>
    </source>
</reference>
<feature type="binding site" evidence="3">
    <location>
        <begin position="223"/>
        <end position="224"/>
    </location>
    <ligand>
        <name>substrate</name>
    </ligand>
</feature>
<keyword evidence="2 3" id="KW-0413">Isomerase</keyword>
<comment type="catalytic activity">
    <reaction evidence="3">
        <text>(2S,6S)-2,6-diaminopimelate = meso-2,6-diaminopimelate</text>
        <dbReference type="Rhea" id="RHEA:15393"/>
        <dbReference type="ChEBI" id="CHEBI:57609"/>
        <dbReference type="ChEBI" id="CHEBI:57791"/>
        <dbReference type="EC" id="5.1.1.7"/>
    </reaction>
</comment>
<dbReference type="EMBL" id="JBHRWI010000003">
    <property type="protein sequence ID" value="MFC3508825.1"/>
    <property type="molecule type" value="Genomic_DNA"/>
</dbReference>
<keyword evidence="3" id="KW-0963">Cytoplasm</keyword>
<dbReference type="GO" id="GO:0008837">
    <property type="term" value="F:diaminopimelate epimerase activity"/>
    <property type="evidence" value="ECO:0007669"/>
    <property type="project" value="UniProtKB-EC"/>
</dbReference>
<dbReference type="RefSeq" id="WP_377868968.1">
    <property type="nucleotide sequence ID" value="NZ_JBHMAY010000010.1"/>
</dbReference>
<dbReference type="Pfam" id="PF01678">
    <property type="entry name" value="DAP_epimerase"/>
    <property type="match status" value="2"/>
</dbReference>
<gene>
    <name evidence="3 5" type="primary">dapF</name>
    <name evidence="5" type="ORF">ACFORO_01495</name>
</gene>
<evidence type="ECO:0000256" key="4">
    <source>
        <dbReference type="NCBIfam" id="TIGR00652"/>
    </source>
</evidence>
<dbReference type="SUPFAM" id="SSF54506">
    <property type="entry name" value="Diaminopimelate epimerase-like"/>
    <property type="match status" value="2"/>
</dbReference>
<comment type="subcellular location">
    <subcellularLocation>
        <location evidence="3">Cytoplasm</location>
    </subcellularLocation>
</comment>
<evidence type="ECO:0000313" key="5">
    <source>
        <dbReference type="EMBL" id="MFC3508825.1"/>
    </source>
</evidence>
<feature type="site" description="Could be important to modulate the pK values of the two catalytic cysteine residues" evidence="3">
    <location>
        <position position="164"/>
    </location>
</feature>
<name>A0ABV7QA56_9PSEU</name>
<dbReference type="HAMAP" id="MF_00197">
    <property type="entry name" value="DAP_epimerase"/>
    <property type="match status" value="1"/>
</dbReference>
<dbReference type="NCBIfam" id="TIGR00652">
    <property type="entry name" value="DapF"/>
    <property type="match status" value="1"/>
</dbReference>
<feature type="binding site" evidence="3">
    <location>
        <position position="162"/>
    </location>
    <ligand>
        <name>substrate</name>
    </ligand>
</feature>
<dbReference type="Gene3D" id="3.10.310.10">
    <property type="entry name" value="Diaminopimelate Epimerase, Chain A, domain 1"/>
    <property type="match status" value="2"/>
</dbReference>
<feature type="site" description="Could be important to modulate the pK values of the two catalytic cysteine residues" evidence="3">
    <location>
        <position position="213"/>
    </location>
</feature>
<feature type="active site" description="Proton donor" evidence="3">
    <location>
        <position position="76"/>
    </location>
</feature>
<sequence length="286" mass="29707">MSPSLPFAKMHGCGNDFVVLDLRDAPAPSPELCRALADRHTGVGCDLILGIRPPRSASAAASFEIWTGAGESSLQCGNGARCVASWLVRAGLARPPSFEIDSPSGTHQVEVLGDNAFSIGLTVPRFAPEQIPLSGFASRDGRYEAALADGTPVRFAAASTGNPHVVLEVDDIGSAPVARLGPAVRALPGLPPTVNVGFAEVVARDRIRLRVHEFGAGETLACGSGACAAAAVLIRAGRLDRNVTVEVPGGELRIGWPAEEEPIVLAGPATTVYEGEFRHAAVLQHS</sequence>